<feature type="coiled-coil region" evidence="2">
    <location>
        <begin position="86"/>
        <end position="120"/>
    </location>
</feature>
<dbReference type="EMBL" id="UZAF01023847">
    <property type="protein sequence ID" value="VDO91485.1"/>
    <property type="molecule type" value="Genomic_DNA"/>
</dbReference>
<reference evidence="5" key="1">
    <citation type="submission" date="2017-02" db="UniProtKB">
        <authorList>
            <consortium name="WormBaseParasite"/>
        </authorList>
    </citation>
    <scope>IDENTIFICATION</scope>
</reference>
<keyword evidence="2" id="KW-0175">Coiled coil</keyword>
<dbReference type="SUPFAM" id="SSF46689">
    <property type="entry name" value="Homeodomain-like"/>
    <property type="match status" value="1"/>
</dbReference>
<dbReference type="GO" id="GO:0005634">
    <property type="term" value="C:nucleus"/>
    <property type="evidence" value="ECO:0007669"/>
    <property type="project" value="UniProtKB-SubCell"/>
</dbReference>
<organism evidence="5">
    <name type="scientific">Haemonchus placei</name>
    <name type="common">Barber's pole worm</name>
    <dbReference type="NCBI Taxonomy" id="6290"/>
    <lineage>
        <taxon>Eukaryota</taxon>
        <taxon>Metazoa</taxon>
        <taxon>Ecdysozoa</taxon>
        <taxon>Nematoda</taxon>
        <taxon>Chromadorea</taxon>
        <taxon>Rhabditida</taxon>
        <taxon>Rhabditina</taxon>
        <taxon>Rhabditomorpha</taxon>
        <taxon>Strongyloidea</taxon>
        <taxon>Trichostrongylidae</taxon>
        <taxon>Haemonchus</taxon>
    </lineage>
</organism>
<evidence type="ECO:0000313" key="4">
    <source>
        <dbReference type="Proteomes" id="UP000268014"/>
    </source>
</evidence>
<accession>A0A0N4XBD7</accession>
<proteinExistence type="predicted"/>
<dbReference type="AlphaFoldDB" id="A0A0N4XBD7"/>
<protein>
    <submittedName>
        <fullName evidence="5">Transposase</fullName>
    </submittedName>
</protein>
<gene>
    <name evidence="3" type="ORF">HPLM_LOCUS21671</name>
</gene>
<dbReference type="InterPro" id="IPR009057">
    <property type="entry name" value="Homeodomain-like_sf"/>
</dbReference>
<name>A0A0N4XBD7_HAEPC</name>
<evidence type="ECO:0000256" key="2">
    <source>
        <dbReference type="SAM" id="Coils"/>
    </source>
</evidence>
<comment type="subcellular location">
    <subcellularLocation>
        <location evidence="1">Nucleus</location>
    </subcellularLocation>
</comment>
<dbReference type="WBParaSite" id="HPLM_0002168201-mRNA-1">
    <property type="protein sequence ID" value="HPLM_0002168201-mRNA-1"/>
    <property type="gene ID" value="HPLM_0002168201"/>
</dbReference>
<sequence length="133" mass="15466">MFQYQTKTRDLYYDKAIDLYVREGLSYRQIAKILPVSKTTIMRWIAIFAEENPHAQRMVKLTTNVKTRKVESVQTEPSSAKMPEDVQSLQEEVLRLRAQLEKAEIKAEAYEELINVAESKFKISIRKKAGAKQ</sequence>
<keyword evidence="4" id="KW-1185">Reference proteome</keyword>
<evidence type="ECO:0000313" key="3">
    <source>
        <dbReference type="EMBL" id="VDO91485.1"/>
    </source>
</evidence>
<dbReference type="Pfam" id="PF13384">
    <property type="entry name" value="HTH_23"/>
    <property type="match status" value="1"/>
</dbReference>
<dbReference type="Proteomes" id="UP000268014">
    <property type="component" value="Unassembled WGS sequence"/>
</dbReference>
<reference evidence="3 4" key="2">
    <citation type="submission" date="2018-11" db="EMBL/GenBank/DDBJ databases">
        <authorList>
            <consortium name="Pathogen Informatics"/>
        </authorList>
    </citation>
    <scope>NUCLEOTIDE SEQUENCE [LARGE SCALE GENOMIC DNA]</scope>
    <source>
        <strain evidence="3 4">MHpl1</strain>
    </source>
</reference>
<dbReference type="Gene3D" id="1.10.10.60">
    <property type="entry name" value="Homeodomain-like"/>
    <property type="match status" value="1"/>
</dbReference>
<evidence type="ECO:0000256" key="1">
    <source>
        <dbReference type="ARBA" id="ARBA00004123"/>
    </source>
</evidence>
<evidence type="ECO:0000313" key="5">
    <source>
        <dbReference type="WBParaSite" id="HPLM_0002168201-mRNA-1"/>
    </source>
</evidence>